<keyword evidence="2" id="KW-1133">Transmembrane helix</keyword>
<feature type="region of interest" description="Disordered" evidence="1">
    <location>
        <begin position="1"/>
        <end position="46"/>
    </location>
</feature>
<gene>
    <name evidence="3" type="ORF">EV356DRAFT_498431</name>
</gene>
<dbReference type="AlphaFoldDB" id="A0A6A6HG23"/>
<dbReference type="EMBL" id="ML991785">
    <property type="protein sequence ID" value="KAF2236410.1"/>
    <property type="molecule type" value="Genomic_DNA"/>
</dbReference>
<evidence type="ECO:0000313" key="3">
    <source>
        <dbReference type="EMBL" id="KAF2236410.1"/>
    </source>
</evidence>
<reference evidence="3" key="1">
    <citation type="journal article" date="2020" name="Stud. Mycol.">
        <title>101 Dothideomycetes genomes: a test case for predicting lifestyles and emergence of pathogens.</title>
        <authorList>
            <person name="Haridas S."/>
            <person name="Albert R."/>
            <person name="Binder M."/>
            <person name="Bloem J."/>
            <person name="Labutti K."/>
            <person name="Salamov A."/>
            <person name="Andreopoulos B."/>
            <person name="Baker S."/>
            <person name="Barry K."/>
            <person name="Bills G."/>
            <person name="Bluhm B."/>
            <person name="Cannon C."/>
            <person name="Castanera R."/>
            <person name="Culley D."/>
            <person name="Daum C."/>
            <person name="Ezra D."/>
            <person name="Gonzalez J."/>
            <person name="Henrissat B."/>
            <person name="Kuo A."/>
            <person name="Liang C."/>
            <person name="Lipzen A."/>
            <person name="Lutzoni F."/>
            <person name="Magnuson J."/>
            <person name="Mondo S."/>
            <person name="Nolan M."/>
            <person name="Ohm R."/>
            <person name="Pangilinan J."/>
            <person name="Park H.-J."/>
            <person name="Ramirez L."/>
            <person name="Alfaro M."/>
            <person name="Sun H."/>
            <person name="Tritt A."/>
            <person name="Yoshinaga Y."/>
            <person name="Zwiers L.-H."/>
            <person name="Turgeon B."/>
            <person name="Goodwin S."/>
            <person name="Spatafora J."/>
            <person name="Crous P."/>
            <person name="Grigoriev I."/>
        </authorList>
    </citation>
    <scope>NUCLEOTIDE SEQUENCE</scope>
    <source>
        <strain evidence="3">Tuck. ex Michener</strain>
    </source>
</reference>
<organism evidence="3 4">
    <name type="scientific">Viridothelium virens</name>
    <name type="common">Speckled blister lichen</name>
    <name type="synonym">Trypethelium virens</name>
    <dbReference type="NCBI Taxonomy" id="1048519"/>
    <lineage>
        <taxon>Eukaryota</taxon>
        <taxon>Fungi</taxon>
        <taxon>Dikarya</taxon>
        <taxon>Ascomycota</taxon>
        <taxon>Pezizomycotina</taxon>
        <taxon>Dothideomycetes</taxon>
        <taxon>Dothideomycetes incertae sedis</taxon>
        <taxon>Trypetheliales</taxon>
        <taxon>Trypetheliaceae</taxon>
        <taxon>Viridothelium</taxon>
    </lineage>
</organism>
<feature type="compositionally biased region" description="Low complexity" evidence="1">
    <location>
        <begin position="31"/>
        <end position="46"/>
    </location>
</feature>
<feature type="transmembrane region" description="Helical" evidence="2">
    <location>
        <begin position="174"/>
        <end position="198"/>
    </location>
</feature>
<feature type="compositionally biased region" description="Polar residues" evidence="1">
    <location>
        <begin position="12"/>
        <end position="30"/>
    </location>
</feature>
<accession>A0A6A6HG23</accession>
<feature type="transmembrane region" description="Helical" evidence="2">
    <location>
        <begin position="58"/>
        <end position="77"/>
    </location>
</feature>
<evidence type="ECO:0000256" key="2">
    <source>
        <dbReference type="SAM" id="Phobius"/>
    </source>
</evidence>
<keyword evidence="4" id="KW-1185">Reference proteome</keyword>
<sequence length="256" mass="28167">MVSTRNHPKNFPSPTLSPSKQYPSTDDTMGTPSPTKRSAASSTSSTSQWQHIPSRLTLIWLALSLPLVAWDTGYVLLRPHSMPGGSLHSPLWTPYALYGRVDYIYGFKAWEAHNGFTAAQGTLNVIESLGYAVYLWILLAYGRETAAGQKGKEVARVGVGLGWLGEGRVVSGRLAAWAVLVGFGTSLMTVSKTALYWLNEAFSGFDNIGHNSLVDLTFMWIIPNGLWLVFPSYMIYVFGQEVLDGLESASETKKRR</sequence>
<dbReference type="PANTHER" id="PTHR37919:SF2">
    <property type="entry name" value="EXPERA DOMAIN-CONTAINING PROTEIN"/>
    <property type="match status" value="1"/>
</dbReference>
<keyword evidence="2" id="KW-0812">Transmembrane</keyword>
<name>A0A6A6HG23_VIRVR</name>
<proteinExistence type="predicted"/>
<dbReference type="PANTHER" id="PTHR37919">
    <property type="entry name" value="PROTEIN CBG05606"/>
    <property type="match status" value="1"/>
</dbReference>
<protein>
    <recommendedName>
        <fullName evidence="5">C6 transcription factor</fullName>
    </recommendedName>
</protein>
<evidence type="ECO:0008006" key="5">
    <source>
        <dbReference type="Google" id="ProtNLM"/>
    </source>
</evidence>
<evidence type="ECO:0000313" key="4">
    <source>
        <dbReference type="Proteomes" id="UP000800092"/>
    </source>
</evidence>
<dbReference type="Proteomes" id="UP000800092">
    <property type="component" value="Unassembled WGS sequence"/>
</dbReference>
<dbReference type="OrthoDB" id="60858at2759"/>
<evidence type="ECO:0000256" key="1">
    <source>
        <dbReference type="SAM" id="MobiDB-lite"/>
    </source>
</evidence>
<feature type="transmembrane region" description="Helical" evidence="2">
    <location>
        <begin position="218"/>
        <end position="238"/>
    </location>
</feature>
<keyword evidence="2" id="KW-0472">Membrane</keyword>